<dbReference type="Gene3D" id="3.30.1490.300">
    <property type="match status" value="1"/>
</dbReference>
<keyword evidence="2" id="KW-1133">Transmembrane helix</keyword>
<evidence type="ECO:0000313" key="4">
    <source>
        <dbReference type="Proteomes" id="UP000288096"/>
    </source>
</evidence>
<keyword evidence="4" id="KW-1185">Reference proteome</keyword>
<organism evidence="3 4">
    <name type="scientific">Desulfonema ishimotonii</name>
    <dbReference type="NCBI Taxonomy" id="45657"/>
    <lineage>
        <taxon>Bacteria</taxon>
        <taxon>Pseudomonadati</taxon>
        <taxon>Thermodesulfobacteriota</taxon>
        <taxon>Desulfobacteria</taxon>
        <taxon>Desulfobacterales</taxon>
        <taxon>Desulfococcaceae</taxon>
        <taxon>Desulfonema</taxon>
    </lineage>
</organism>
<reference evidence="4" key="1">
    <citation type="submission" date="2017-11" db="EMBL/GenBank/DDBJ databases">
        <authorList>
            <person name="Watanabe M."/>
            <person name="Kojima H."/>
        </authorList>
    </citation>
    <scope>NUCLEOTIDE SEQUENCE [LARGE SCALE GENOMIC DNA]</scope>
    <source>
        <strain evidence="4">Tokyo 01</strain>
    </source>
</reference>
<evidence type="ECO:0000313" key="3">
    <source>
        <dbReference type="EMBL" id="GBC59119.1"/>
    </source>
</evidence>
<feature type="transmembrane region" description="Helical" evidence="2">
    <location>
        <begin position="436"/>
        <end position="457"/>
    </location>
</feature>
<dbReference type="Gene3D" id="3.30.420.40">
    <property type="match status" value="2"/>
</dbReference>
<sequence>MSRYDENSSMQWLIDKIRSGGHQGDRPLPVATPGMNSESDCARKKRLFPFKKKTTVGIELQQDCLKLVRVRQNSEHHRVITTYRTASFDPDISEREDAFSRFLKANIKPFCNSGKNIEVWLTASVRGVEIRYMRFQKIPKRRLAKTVQMMYQRKHAFDGKSFIFDFNVLGEVVEDGVAKLEVVAYIAPRAYVESLQKIFLRAGIALTGISAYSFALQNLFRSDFIGTHGKNICCLHIGTDGSRIDIFSARGELRLSRNIKACVSHMVEAVRDSLRQEADAQTHLGLRPMGIRQARELFFRWIYGETDSDGPPEDLLRIIAGPLERLALQIERTIDYYLFNIEKEAVQTVYLSGEIIANRSVVESIGAHLNYPLKLLEIAPAVFPTASSAEDTPENPAPERRTFTSALGMALSGITVTPNFLFTYRKKQKQVRLVRLHYLIILFFLLMMVIAAGGYYWQRYMIAQKDRQIAVLDATIERQKRKNGLYVAPALISLQLEKIKKKRENARAYIRKYLGLSVIGDIVEATADKELRLTQLTVRLRGDKKKGMAQKSGAPQDGGKSVVIEGYISGNPSAFEGKLTGYLGRLKRRKILGAPMVRKKIEKQLQGRKSLYFVIYMDILWEE</sequence>
<reference evidence="4" key="2">
    <citation type="submission" date="2019-01" db="EMBL/GenBank/DDBJ databases">
        <title>Genome sequence of Desulfonema ishimotonii strain Tokyo 01.</title>
        <authorList>
            <person name="Fukui M."/>
        </authorList>
    </citation>
    <scope>NUCLEOTIDE SEQUENCE [LARGE SCALE GENOMIC DNA]</scope>
    <source>
        <strain evidence="4">Tokyo 01</strain>
    </source>
</reference>
<dbReference type="Proteomes" id="UP000288096">
    <property type="component" value="Unassembled WGS sequence"/>
</dbReference>
<dbReference type="OrthoDB" id="5414910at2"/>
<proteinExistence type="predicted"/>
<dbReference type="RefSeq" id="WP_124326658.1">
    <property type="nucleotide sequence ID" value="NZ_BEXT01000001.1"/>
</dbReference>
<dbReference type="EMBL" id="BEXT01000001">
    <property type="protein sequence ID" value="GBC59119.1"/>
    <property type="molecule type" value="Genomic_DNA"/>
</dbReference>
<evidence type="ECO:0000256" key="1">
    <source>
        <dbReference type="SAM" id="MobiDB-lite"/>
    </source>
</evidence>
<name>A0A401FQ45_9BACT</name>
<feature type="transmembrane region" description="Helical" evidence="2">
    <location>
        <begin position="403"/>
        <end position="424"/>
    </location>
</feature>
<evidence type="ECO:0008006" key="5">
    <source>
        <dbReference type="Google" id="ProtNLM"/>
    </source>
</evidence>
<protein>
    <recommendedName>
        <fullName evidence="5">Competence protein A</fullName>
    </recommendedName>
</protein>
<gene>
    <name evidence="3" type="ORF">DENIS_0055</name>
</gene>
<feature type="region of interest" description="Disordered" evidence="1">
    <location>
        <begin position="19"/>
        <end position="38"/>
    </location>
</feature>
<keyword evidence="2" id="KW-0812">Transmembrane</keyword>
<accession>A0A401FQ45</accession>
<keyword evidence="2" id="KW-0472">Membrane</keyword>
<dbReference type="AlphaFoldDB" id="A0A401FQ45"/>
<comment type="caution">
    <text evidence="3">The sequence shown here is derived from an EMBL/GenBank/DDBJ whole genome shotgun (WGS) entry which is preliminary data.</text>
</comment>
<evidence type="ECO:0000256" key="2">
    <source>
        <dbReference type="SAM" id="Phobius"/>
    </source>
</evidence>